<proteinExistence type="predicted"/>
<comment type="caution">
    <text evidence="1">The sequence shown here is derived from an EMBL/GenBank/DDBJ whole genome shotgun (WGS) entry which is preliminary data.</text>
</comment>
<feature type="non-terminal residue" evidence="1">
    <location>
        <position position="34"/>
    </location>
</feature>
<dbReference type="EMBL" id="MCFN01000653">
    <property type="protein sequence ID" value="OXB56322.1"/>
    <property type="molecule type" value="Genomic_DNA"/>
</dbReference>
<sequence>MCIYFPVEKKKPKKEVALKMIKLNTLFDGEARDP</sequence>
<dbReference type="AlphaFoldDB" id="A0A226MM05"/>
<accession>A0A226MM05</accession>
<protein>
    <submittedName>
        <fullName evidence="1">Uncharacterized protein</fullName>
    </submittedName>
</protein>
<evidence type="ECO:0000313" key="2">
    <source>
        <dbReference type="Proteomes" id="UP000198323"/>
    </source>
</evidence>
<dbReference type="Proteomes" id="UP000198323">
    <property type="component" value="Unassembled WGS sequence"/>
</dbReference>
<evidence type="ECO:0000313" key="1">
    <source>
        <dbReference type="EMBL" id="OXB56322.1"/>
    </source>
</evidence>
<reference evidence="1 2" key="1">
    <citation type="submission" date="2016-07" db="EMBL/GenBank/DDBJ databases">
        <title>Disparate Historic Effective Population Sizes Predicted by Modern Levels of Genome Diversity for the Scaled Quail (Callipepla squamata) and the Northern Bobwhite (Colinus virginianus): Inferences from First and Second Generation Draft Genome Assemblies for Sympatric New World Quail.</title>
        <authorList>
            <person name="Oldeschulte D.L."/>
            <person name="Halley Y.A."/>
            <person name="Bhattarai E.K."/>
            <person name="Brashear W.A."/>
            <person name="Hill J."/>
            <person name="Metz R.P."/>
            <person name="Johnson C.D."/>
            <person name="Rollins D."/>
            <person name="Peterson M.J."/>
            <person name="Bickhart D.M."/>
            <person name="Decker J.E."/>
            <person name="Seabury C.M."/>
        </authorList>
    </citation>
    <scope>NUCLEOTIDE SEQUENCE [LARGE SCALE GENOMIC DNA]</scope>
    <source>
        <strain evidence="1 2">Texas</strain>
        <tissue evidence="1">Leg muscle</tissue>
    </source>
</reference>
<organism evidence="1 2">
    <name type="scientific">Callipepla squamata</name>
    <name type="common">Scaled quail</name>
    <dbReference type="NCBI Taxonomy" id="9009"/>
    <lineage>
        <taxon>Eukaryota</taxon>
        <taxon>Metazoa</taxon>
        <taxon>Chordata</taxon>
        <taxon>Craniata</taxon>
        <taxon>Vertebrata</taxon>
        <taxon>Euteleostomi</taxon>
        <taxon>Archelosauria</taxon>
        <taxon>Archosauria</taxon>
        <taxon>Dinosauria</taxon>
        <taxon>Saurischia</taxon>
        <taxon>Theropoda</taxon>
        <taxon>Coelurosauria</taxon>
        <taxon>Aves</taxon>
        <taxon>Neognathae</taxon>
        <taxon>Galloanserae</taxon>
        <taxon>Galliformes</taxon>
        <taxon>Odontophoridae</taxon>
        <taxon>Callipepla</taxon>
    </lineage>
</organism>
<name>A0A226MM05_CALSU</name>
<keyword evidence="2" id="KW-1185">Reference proteome</keyword>
<gene>
    <name evidence="1" type="ORF">ASZ78_009653</name>
</gene>